<dbReference type="Proteomes" id="UP000253845">
    <property type="component" value="Unassembled WGS sequence"/>
</dbReference>
<evidence type="ECO:0000313" key="2">
    <source>
        <dbReference type="EMBL" id="RDH21091.1"/>
    </source>
</evidence>
<evidence type="ECO:0000256" key="1">
    <source>
        <dbReference type="SAM" id="SignalP"/>
    </source>
</evidence>
<accession>A0A370C2E6</accession>
<proteinExistence type="predicted"/>
<feature type="signal peptide" evidence="1">
    <location>
        <begin position="1"/>
        <end position="22"/>
    </location>
</feature>
<reference evidence="2 3" key="1">
    <citation type="submission" date="2018-07" db="EMBL/GenBank/DDBJ databases">
        <title>Section-level genome sequencing of Aspergillus section Nigri to investigate inter- and intra-species variation.</title>
        <authorList>
            <consortium name="DOE Joint Genome Institute"/>
            <person name="Vesth T.C."/>
            <person name="Nybo J.L."/>
            <person name="Theobald S."/>
            <person name="Frisvad J.C."/>
            <person name="Larsen T.O."/>
            <person name="Nielsen K.F."/>
            <person name="Hoof J.B."/>
            <person name="Brandl J."/>
            <person name="Salamov A."/>
            <person name="Riley R."/>
            <person name="Gladden J.M."/>
            <person name="Phatale P."/>
            <person name="Nielsen M.T."/>
            <person name="Lyhne E.K."/>
            <person name="Kogle M.E."/>
            <person name="Strasser K."/>
            <person name="McDonnell E."/>
            <person name="Barry K."/>
            <person name="Clum A."/>
            <person name="Chen C."/>
            <person name="Nolan M."/>
            <person name="Sandor L."/>
            <person name="Kuo A."/>
            <person name="Lipzen A."/>
            <person name="Hainaut M."/>
            <person name="Drula E."/>
            <person name="Tsang A."/>
            <person name="Magnuson J.K."/>
            <person name="Henrissat B."/>
            <person name="Wiebenga A."/>
            <person name="Simmons B.A."/>
            <person name="Makela M.R."/>
            <person name="De vries R.P."/>
            <person name="Grigoriev I.V."/>
            <person name="Mortensen U.H."/>
            <person name="Baker S.E."/>
            <person name="Andersen M.R."/>
        </authorList>
    </citation>
    <scope>NUCLEOTIDE SEQUENCE [LARGE SCALE GENOMIC DNA]</scope>
    <source>
        <strain evidence="2 3">ATCC 13496</strain>
    </source>
</reference>
<dbReference type="VEuPathDB" id="FungiDB:M747DRAFT_29725"/>
<gene>
    <name evidence="2" type="ORF">M747DRAFT_29725</name>
</gene>
<sequence length="91" mass="10347">MISAASLLPLFLHFDFGFLARTAHCPRLIDPSSTPESRVRLLELRRRRLSRYSPWVWKRDCLHTLAPGTKHLFLLSQLGRVCASLTIACAS</sequence>
<evidence type="ECO:0000313" key="3">
    <source>
        <dbReference type="Proteomes" id="UP000253845"/>
    </source>
</evidence>
<dbReference type="EMBL" id="KZ851912">
    <property type="protein sequence ID" value="RDH21091.1"/>
    <property type="molecule type" value="Genomic_DNA"/>
</dbReference>
<name>A0A370C2E6_ASPNG</name>
<feature type="chain" id="PRO_5016587524" description="Secreted protein" evidence="1">
    <location>
        <begin position="23"/>
        <end position="91"/>
    </location>
</feature>
<keyword evidence="1" id="KW-0732">Signal</keyword>
<organism evidence="2 3">
    <name type="scientific">Aspergillus niger ATCC 13496</name>
    <dbReference type="NCBI Taxonomy" id="1353008"/>
    <lineage>
        <taxon>Eukaryota</taxon>
        <taxon>Fungi</taxon>
        <taxon>Dikarya</taxon>
        <taxon>Ascomycota</taxon>
        <taxon>Pezizomycotina</taxon>
        <taxon>Eurotiomycetes</taxon>
        <taxon>Eurotiomycetidae</taxon>
        <taxon>Eurotiales</taxon>
        <taxon>Aspergillaceae</taxon>
        <taxon>Aspergillus</taxon>
        <taxon>Aspergillus subgen. Circumdati</taxon>
    </lineage>
</organism>
<protein>
    <recommendedName>
        <fullName evidence="4">Secreted protein</fullName>
    </recommendedName>
</protein>
<dbReference type="AlphaFoldDB" id="A0A370C2E6"/>
<evidence type="ECO:0008006" key="4">
    <source>
        <dbReference type="Google" id="ProtNLM"/>
    </source>
</evidence>